<name>A0A167ZNC5_9HYPO</name>
<dbReference type="EMBL" id="AZGY01000014">
    <property type="protein sequence ID" value="KZZ92897.1"/>
    <property type="molecule type" value="Genomic_DNA"/>
</dbReference>
<sequence>MVQASTKLSCSHCRNTAAKEFILNIDDPECITINCAFTRKRGGSDRCDRCIYYAVCDPQAQLLPTLSGDAADLQTILEWLEELLAGFEPASRDGDQMMALSHRAEFARLSEHLLKAFNYAEVAQKVVHGLTGTMTIINRANLSAFQSLCMAREQLLLAQNPAPAVPAASAAAIHEVHDSVVAVLEEAGSLSLDELSMPFPVRLPEL</sequence>
<reference evidence="1 2" key="1">
    <citation type="journal article" date="2016" name="Genome Biol. Evol.">
        <title>Divergent and convergent evolution of fungal pathogenicity.</title>
        <authorList>
            <person name="Shang Y."/>
            <person name="Xiao G."/>
            <person name="Zheng P."/>
            <person name="Cen K."/>
            <person name="Zhan S."/>
            <person name="Wang C."/>
        </authorList>
    </citation>
    <scope>NUCLEOTIDE SEQUENCE [LARGE SCALE GENOMIC DNA]</scope>
    <source>
        <strain evidence="1 2">RCEF 2490</strain>
    </source>
</reference>
<keyword evidence="2" id="KW-1185">Reference proteome</keyword>
<gene>
    <name evidence="1" type="ORF">AAL_05929</name>
</gene>
<accession>A0A167ZNC5</accession>
<protein>
    <submittedName>
        <fullName evidence="1">Uncharacterized protein</fullName>
    </submittedName>
</protein>
<dbReference type="AlphaFoldDB" id="A0A167ZNC5"/>
<evidence type="ECO:0000313" key="2">
    <source>
        <dbReference type="Proteomes" id="UP000078544"/>
    </source>
</evidence>
<organism evidence="1 2">
    <name type="scientific">Moelleriella libera RCEF 2490</name>
    <dbReference type="NCBI Taxonomy" id="1081109"/>
    <lineage>
        <taxon>Eukaryota</taxon>
        <taxon>Fungi</taxon>
        <taxon>Dikarya</taxon>
        <taxon>Ascomycota</taxon>
        <taxon>Pezizomycotina</taxon>
        <taxon>Sordariomycetes</taxon>
        <taxon>Hypocreomycetidae</taxon>
        <taxon>Hypocreales</taxon>
        <taxon>Clavicipitaceae</taxon>
        <taxon>Moelleriella</taxon>
    </lineage>
</organism>
<comment type="caution">
    <text evidence="1">The sequence shown here is derived from an EMBL/GenBank/DDBJ whole genome shotgun (WGS) entry which is preliminary data.</text>
</comment>
<dbReference type="Proteomes" id="UP000078544">
    <property type="component" value="Unassembled WGS sequence"/>
</dbReference>
<proteinExistence type="predicted"/>
<evidence type="ECO:0000313" key="1">
    <source>
        <dbReference type="EMBL" id="KZZ92897.1"/>
    </source>
</evidence>